<dbReference type="EMBL" id="JAWSTH010000058">
    <property type="protein sequence ID" value="MDW5596518.1"/>
    <property type="molecule type" value="Genomic_DNA"/>
</dbReference>
<comment type="caution">
    <text evidence="2">The sequence shown here is derived from an EMBL/GenBank/DDBJ whole genome shotgun (WGS) entry which is preliminary data.</text>
</comment>
<keyword evidence="3" id="KW-1185">Reference proteome</keyword>
<sequence length="179" mass="19198">MNRIIATGAAVVSVAVLVASLIAVLATSQAGAANRPTRATRAVINDCAGSPTGLLQNRYSARVLRLSLRRMSGDVREYTGCRDAIRQQLRRSHATIVAGIRRSAAGGRVKGRVTLLHRGRTVDALAVRGGRTVTFKVAPGTYALRADGRRRCTVRVVARQRMTLRASVVCGRQARIARA</sequence>
<accession>A0ABU4HTC0</accession>
<protein>
    <recommendedName>
        <fullName evidence="4">Carboxypeptidase regulatory-like domain-containing protein</fullName>
    </recommendedName>
</protein>
<proteinExistence type="predicted"/>
<evidence type="ECO:0000313" key="2">
    <source>
        <dbReference type="EMBL" id="MDW5596518.1"/>
    </source>
</evidence>
<evidence type="ECO:0008006" key="4">
    <source>
        <dbReference type="Google" id="ProtNLM"/>
    </source>
</evidence>
<evidence type="ECO:0000313" key="3">
    <source>
        <dbReference type="Proteomes" id="UP001284601"/>
    </source>
</evidence>
<feature type="chain" id="PRO_5046158165" description="Carboxypeptidase regulatory-like domain-containing protein" evidence="1">
    <location>
        <begin position="33"/>
        <end position="179"/>
    </location>
</feature>
<dbReference type="RefSeq" id="WP_318598922.1">
    <property type="nucleotide sequence ID" value="NZ_JAWSTH010000058.1"/>
</dbReference>
<dbReference type="Proteomes" id="UP001284601">
    <property type="component" value="Unassembled WGS sequence"/>
</dbReference>
<organism evidence="2 3">
    <name type="scientific">Conexibacter stalactiti</name>
    <dbReference type="NCBI Taxonomy" id="1940611"/>
    <lineage>
        <taxon>Bacteria</taxon>
        <taxon>Bacillati</taxon>
        <taxon>Actinomycetota</taxon>
        <taxon>Thermoleophilia</taxon>
        <taxon>Solirubrobacterales</taxon>
        <taxon>Conexibacteraceae</taxon>
        <taxon>Conexibacter</taxon>
    </lineage>
</organism>
<reference evidence="3" key="1">
    <citation type="submission" date="2023-07" db="EMBL/GenBank/DDBJ databases">
        <title>Conexibacter stalactiti sp. nov., isolated from stalactites in a lava cave and emended description of the genus Conexibacter.</title>
        <authorList>
            <person name="Lee S.D."/>
        </authorList>
    </citation>
    <scope>NUCLEOTIDE SEQUENCE [LARGE SCALE GENOMIC DNA]</scope>
    <source>
        <strain evidence="3">KCTC 39840</strain>
    </source>
</reference>
<name>A0ABU4HTC0_9ACTN</name>
<gene>
    <name evidence="2" type="ORF">R7226_19380</name>
</gene>
<evidence type="ECO:0000256" key="1">
    <source>
        <dbReference type="SAM" id="SignalP"/>
    </source>
</evidence>
<feature type="signal peptide" evidence="1">
    <location>
        <begin position="1"/>
        <end position="32"/>
    </location>
</feature>
<keyword evidence="1" id="KW-0732">Signal</keyword>